<keyword evidence="8" id="KW-0902">Two-component regulatory system</keyword>
<evidence type="ECO:0000313" key="11">
    <source>
        <dbReference type="EMBL" id="MBZ2194910.1"/>
    </source>
</evidence>
<keyword evidence="9" id="KW-1133">Transmembrane helix</keyword>
<dbReference type="Pfam" id="PF07730">
    <property type="entry name" value="HisKA_3"/>
    <property type="match status" value="1"/>
</dbReference>
<evidence type="ECO:0000256" key="2">
    <source>
        <dbReference type="ARBA" id="ARBA00012438"/>
    </source>
</evidence>
<keyword evidence="12" id="KW-1185">Reference proteome</keyword>
<dbReference type="PANTHER" id="PTHR24421">
    <property type="entry name" value="NITRATE/NITRITE SENSOR PROTEIN NARX-RELATED"/>
    <property type="match status" value="1"/>
</dbReference>
<dbReference type="CDD" id="cd16917">
    <property type="entry name" value="HATPase_UhpB-NarQ-NarX-like"/>
    <property type="match status" value="1"/>
</dbReference>
<organism evidence="11 12">
    <name type="scientific">Occultella gossypii</name>
    <dbReference type="NCBI Taxonomy" id="2800820"/>
    <lineage>
        <taxon>Bacteria</taxon>
        <taxon>Bacillati</taxon>
        <taxon>Actinomycetota</taxon>
        <taxon>Actinomycetes</taxon>
        <taxon>Micrococcales</taxon>
        <taxon>Ruaniaceae</taxon>
        <taxon>Occultella</taxon>
    </lineage>
</organism>
<dbReference type="InterPro" id="IPR055558">
    <property type="entry name" value="DUF7134"/>
</dbReference>
<reference evidence="11 12" key="1">
    <citation type="submission" date="2021-04" db="EMBL/GenBank/DDBJ databases">
        <title>Ruania sp. nov., isolated from sandy soil of mangrove forest.</title>
        <authorList>
            <person name="Ge X."/>
            <person name="Huang R."/>
            <person name="Liu W."/>
        </authorList>
    </citation>
    <scope>NUCLEOTIDE SEQUENCE [LARGE SCALE GENOMIC DNA]</scope>
    <source>
        <strain evidence="11 12">N2-46</strain>
    </source>
</reference>
<comment type="caution">
    <text evidence="11">The sequence shown here is derived from an EMBL/GenBank/DDBJ whole genome shotgun (WGS) entry which is preliminary data.</text>
</comment>
<dbReference type="RefSeq" id="WP_223402282.1">
    <property type="nucleotide sequence ID" value="NZ_JAGSHT010000002.1"/>
</dbReference>
<evidence type="ECO:0000256" key="1">
    <source>
        <dbReference type="ARBA" id="ARBA00000085"/>
    </source>
</evidence>
<evidence type="ECO:0000256" key="8">
    <source>
        <dbReference type="ARBA" id="ARBA00023012"/>
    </source>
</evidence>
<comment type="catalytic activity">
    <reaction evidence="1">
        <text>ATP + protein L-histidine = ADP + protein N-phospho-L-histidine.</text>
        <dbReference type="EC" id="2.7.13.3"/>
    </reaction>
</comment>
<dbReference type="GO" id="GO:0016301">
    <property type="term" value="F:kinase activity"/>
    <property type="evidence" value="ECO:0007669"/>
    <property type="project" value="UniProtKB-KW"/>
</dbReference>
<evidence type="ECO:0000256" key="7">
    <source>
        <dbReference type="ARBA" id="ARBA00022840"/>
    </source>
</evidence>
<dbReference type="EC" id="2.7.13.3" evidence="2"/>
<evidence type="ECO:0000256" key="4">
    <source>
        <dbReference type="ARBA" id="ARBA00022679"/>
    </source>
</evidence>
<proteinExistence type="predicted"/>
<keyword evidence="5" id="KW-0547">Nucleotide-binding</keyword>
<feature type="domain" description="Histidine kinase" evidence="10">
    <location>
        <begin position="304"/>
        <end position="392"/>
    </location>
</feature>
<feature type="transmembrane region" description="Helical" evidence="9">
    <location>
        <begin position="44"/>
        <end position="61"/>
    </location>
</feature>
<dbReference type="PANTHER" id="PTHR24421:SF10">
    <property type="entry name" value="NITRATE_NITRITE SENSOR PROTEIN NARQ"/>
    <property type="match status" value="1"/>
</dbReference>
<dbReference type="InterPro" id="IPR050482">
    <property type="entry name" value="Sensor_HK_TwoCompSys"/>
</dbReference>
<evidence type="ECO:0000256" key="3">
    <source>
        <dbReference type="ARBA" id="ARBA00022553"/>
    </source>
</evidence>
<feature type="transmembrane region" description="Helical" evidence="9">
    <location>
        <begin position="133"/>
        <end position="155"/>
    </location>
</feature>
<sequence length="394" mass="41573">MQKRSEARSGDSDQQTLTDAVLAGGVALAVGVVIAADLQQTGPAGPDAYIFPLGFGALMLIRRRFPRTVLILTVLGISAYYALQYPPVGIALPTAAALYSAAELGRAGSAWAAAAFLVVGSSYFRIRDDQPAAYVFSYELLTNVALMAVAIALGANVRMRREARRQQERLDAMSSLERTRLAELQVREERLQLARDLHDAVGHTMSVISVQSNVAADAIGRRDDDGAAKAVEQIRSTASATMKELRSTVDLLRSPRQGPLRTTGGLTGVGKLVESARDAGVEVDLQMSVDPERLSSSVDTAAYRIVQEALTNVVRHSGGTKATMRVDLTDGLLTIEIVDNGRGVDPTEDPTGASGHGLVGMRERAAALGGRLHAAGVPGGGFAVRAELPMGSEG</sequence>
<feature type="transmembrane region" description="Helical" evidence="9">
    <location>
        <begin position="68"/>
        <end position="88"/>
    </location>
</feature>
<keyword evidence="4" id="KW-0808">Transferase</keyword>
<feature type="transmembrane region" description="Helical" evidence="9">
    <location>
        <begin position="108"/>
        <end position="126"/>
    </location>
</feature>
<protein>
    <recommendedName>
        <fullName evidence="2">histidine kinase</fullName>
        <ecNumber evidence="2">2.7.13.3</ecNumber>
    </recommendedName>
</protein>
<dbReference type="InterPro" id="IPR003594">
    <property type="entry name" value="HATPase_dom"/>
</dbReference>
<dbReference type="InterPro" id="IPR005467">
    <property type="entry name" value="His_kinase_dom"/>
</dbReference>
<dbReference type="Proteomes" id="UP000826651">
    <property type="component" value="Unassembled WGS sequence"/>
</dbReference>
<evidence type="ECO:0000256" key="9">
    <source>
        <dbReference type="SAM" id="Phobius"/>
    </source>
</evidence>
<gene>
    <name evidence="11" type="ORF">KCQ71_01995</name>
</gene>
<dbReference type="SUPFAM" id="SSF55874">
    <property type="entry name" value="ATPase domain of HSP90 chaperone/DNA topoisomerase II/histidine kinase"/>
    <property type="match status" value="1"/>
</dbReference>
<name>A0ABS7S3I8_9MICO</name>
<dbReference type="SMART" id="SM00387">
    <property type="entry name" value="HATPase_c"/>
    <property type="match status" value="1"/>
</dbReference>
<dbReference type="EMBL" id="JAGSHT010000002">
    <property type="protein sequence ID" value="MBZ2194910.1"/>
    <property type="molecule type" value="Genomic_DNA"/>
</dbReference>
<dbReference type="InterPro" id="IPR036890">
    <property type="entry name" value="HATPase_C_sf"/>
</dbReference>
<dbReference type="InterPro" id="IPR011712">
    <property type="entry name" value="Sig_transdc_His_kin_sub3_dim/P"/>
</dbReference>
<evidence type="ECO:0000259" key="10">
    <source>
        <dbReference type="PROSITE" id="PS50109"/>
    </source>
</evidence>
<evidence type="ECO:0000256" key="5">
    <source>
        <dbReference type="ARBA" id="ARBA00022741"/>
    </source>
</evidence>
<dbReference type="Gene3D" id="1.20.5.1930">
    <property type="match status" value="1"/>
</dbReference>
<keyword evidence="9" id="KW-0472">Membrane</keyword>
<keyword evidence="9" id="KW-0812">Transmembrane</keyword>
<accession>A0ABS7S3I8</accession>
<dbReference type="Pfam" id="PF23539">
    <property type="entry name" value="DUF7134"/>
    <property type="match status" value="1"/>
</dbReference>
<keyword evidence="6 11" id="KW-0418">Kinase</keyword>
<evidence type="ECO:0000256" key="6">
    <source>
        <dbReference type="ARBA" id="ARBA00022777"/>
    </source>
</evidence>
<feature type="transmembrane region" description="Helical" evidence="9">
    <location>
        <begin position="20"/>
        <end position="38"/>
    </location>
</feature>
<evidence type="ECO:0000313" key="12">
    <source>
        <dbReference type="Proteomes" id="UP000826651"/>
    </source>
</evidence>
<keyword evidence="3" id="KW-0597">Phosphoprotein</keyword>
<dbReference type="Gene3D" id="3.30.565.10">
    <property type="entry name" value="Histidine kinase-like ATPase, C-terminal domain"/>
    <property type="match status" value="1"/>
</dbReference>
<keyword evidence="7" id="KW-0067">ATP-binding</keyword>
<dbReference type="Pfam" id="PF02518">
    <property type="entry name" value="HATPase_c"/>
    <property type="match status" value="1"/>
</dbReference>
<dbReference type="PROSITE" id="PS50109">
    <property type="entry name" value="HIS_KIN"/>
    <property type="match status" value="1"/>
</dbReference>